<reference evidence="4" key="3">
    <citation type="submission" date="2025-04" db="UniProtKB">
        <authorList>
            <consortium name="RefSeq"/>
        </authorList>
    </citation>
    <scope>IDENTIFICATION</scope>
    <source>
        <strain evidence="4">CBS 304.34</strain>
    </source>
</reference>
<feature type="region of interest" description="Disordered" evidence="1">
    <location>
        <begin position="1"/>
        <end position="46"/>
    </location>
</feature>
<reference evidence="4" key="2">
    <citation type="submission" date="2020-04" db="EMBL/GenBank/DDBJ databases">
        <authorList>
            <consortium name="NCBI Genome Project"/>
        </authorList>
    </citation>
    <scope>NUCLEOTIDE SEQUENCE</scope>
    <source>
        <strain evidence="4">CBS 304.34</strain>
    </source>
</reference>
<sequence>MEIHQRDSSRHKPGVTESPPSTGMVTALTQAAAATTPKHEAKQKQTREAVIYVLGLGMTSMSIEDQAPDGTAFRRIEGGGVSVPPKTTTAKGKTADEKQAAQPAKKEKKKKKKKKKDTGREVASGSRGVAASAAWYDRSPSSYDMFDEDQNWGLCDKDCGWCGHCMDGLDI</sequence>
<evidence type="ECO:0000256" key="1">
    <source>
        <dbReference type="SAM" id="MobiDB-lite"/>
    </source>
</evidence>
<feature type="region of interest" description="Disordered" evidence="1">
    <location>
        <begin position="68"/>
        <end position="131"/>
    </location>
</feature>
<keyword evidence="3" id="KW-1185">Reference proteome</keyword>
<dbReference type="Proteomes" id="UP000504636">
    <property type="component" value="Unplaced"/>
</dbReference>
<feature type="compositionally biased region" description="Basic and acidic residues" evidence="1">
    <location>
        <begin position="37"/>
        <end position="46"/>
    </location>
</feature>
<dbReference type="RefSeq" id="XP_033581451.1">
    <property type="nucleotide sequence ID" value="XM_033725133.1"/>
</dbReference>
<name>A0A6A6Z2M6_9PEZI</name>
<proteinExistence type="predicted"/>
<evidence type="ECO:0000313" key="4">
    <source>
        <dbReference type="RefSeq" id="XP_033581451.1"/>
    </source>
</evidence>
<dbReference type="EMBL" id="MU003695">
    <property type="protein sequence ID" value="KAF2814487.1"/>
    <property type="molecule type" value="Genomic_DNA"/>
</dbReference>
<reference evidence="2 4" key="1">
    <citation type="journal article" date="2020" name="Stud. Mycol.">
        <title>101 Dothideomycetes genomes: a test case for predicting lifestyles and emergence of pathogens.</title>
        <authorList>
            <person name="Haridas S."/>
            <person name="Albert R."/>
            <person name="Binder M."/>
            <person name="Bloem J."/>
            <person name="Labutti K."/>
            <person name="Salamov A."/>
            <person name="Andreopoulos B."/>
            <person name="Baker S."/>
            <person name="Barry K."/>
            <person name="Bills G."/>
            <person name="Bluhm B."/>
            <person name="Cannon C."/>
            <person name="Castanera R."/>
            <person name="Culley D."/>
            <person name="Daum C."/>
            <person name="Ezra D."/>
            <person name="Gonzalez J."/>
            <person name="Henrissat B."/>
            <person name="Kuo A."/>
            <person name="Liang C."/>
            <person name="Lipzen A."/>
            <person name="Lutzoni F."/>
            <person name="Magnuson J."/>
            <person name="Mondo S."/>
            <person name="Nolan M."/>
            <person name="Ohm R."/>
            <person name="Pangilinan J."/>
            <person name="Park H.-J."/>
            <person name="Ramirez L."/>
            <person name="Alfaro M."/>
            <person name="Sun H."/>
            <person name="Tritt A."/>
            <person name="Yoshinaga Y."/>
            <person name="Zwiers L.-H."/>
            <person name="Turgeon B."/>
            <person name="Goodwin S."/>
            <person name="Spatafora J."/>
            <person name="Crous P."/>
            <person name="Grigoriev I."/>
        </authorList>
    </citation>
    <scope>NUCLEOTIDE SEQUENCE</scope>
    <source>
        <strain evidence="2 4">CBS 304.34</strain>
    </source>
</reference>
<dbReference type="AlphaFoldDB" id="A0A6A6Z2M6"/>
<feature type="compositionally biased region" description="Low complexity" evidence="1">
    <location>
        <begin position="122"/>
        <end position="131"/>
    </location>
</feature>
<accession>A0A6A6Z2M6</accession>
<dbReference type="OrthoDB" id="3946315at2759"/>
<dbReference type="GeneID" id="54466026"/>
<feature type="compositionally biased region" description="Low complexity" evidence="1">
    <location>
        <begin position="26"/>
        <end position="36"/>
    </location>
</feature>
<evidence type="ECO:0000313" key="2">
    <source>
        <dbReference type="EMBL" id="KAF2814487.1"/>
    </source>
</evidence>
<gene>
    <name evidence="2 4" type="ORF">BDZ99DRAFT_517074</name>
</gene>
<evidence type="ECO:0000313" key="3">
    <source>
        <dbReference type="Proteomes" id="UP000504636"/>
    </source>
</evidence>
<protein>
    <submittedName>
        <fullName evidence="2 4">Uncharacterized protein</fullName>
    </submittedName>
</protein>
<feature type="compositionally biased region" description="Basic and acidic residues" evidence="1">
    <location>
        <begin position="1"/>
        <end position="10"/>
    </location>
</feature>
<feature type="compositionally biased region" description="Basic residues" evidence="1">
    <location>
        <begin position="106"/>
        <end position="117"/>
    </location>
</feature>
<organism evidence="2">
    <name type="scientific">Mytilinidion resinicola</name>
    <dbReference type="NCBI Taxonomy" id="574789"/>
    <lineage>
        <taxon>Eukaryota</taxon>
        <taxon>Fungi</taxon>
        <taxon>Dikarya</taxon>
        <taxon>Ascomycota</taxon>
        <taxon>Pezizomycotina</taxon>
        <taxon>Dothideomycetes</taxon>
        <taxon>Pleosporomycetidae</taxon>
        <taxon>Mytilinidiales</taxon>
        <taxon>Mytilinidiaceae</taxon>
        <taxon>Mytilinidion</taxon>
    </lineage>
</organism>